<evidence type="ECO:0000256" key="2">
    <source>
        <dbReference type="ARBA" id="ARBA00022475"/>
    </source>
</evidence>
<keyword evidence="3 6" id="KW-0812">Transmembrane</keyword>
<dbReference type="Pfam" id="PF03706">
    <property type="entry name" value="LPG_synthase_TM"/>
    <property type="match status" value="1"/>
</dbReference>
<keyword evidence="5 6" id="KW-0472">Membrane</keyword>
<dbReference type="EMBL" id="JBHSGG010000029">
    <property type="protein sequence ID" value="MFC4728582.1"/>
    <property type="molecule type" value="Genomic_DNA"/>
</dbReference>
<feature type="transmembrane region" description="Helical" evidence="6">
    <location>
        <begin position="246"/>
        <end position="270"/>
    </location>
</feature>
<comment type="subcellular location">
    <subcellularLocation>
        <location evidence="1">Cell membrane</location>
        <topology evidence="1">Multi-pass membrane protein</topology>
    </subcellularLocation>
</comment>
<evidence type="ECO:0000256" key="5">
    <source>
        <dbReference type="ARBA" id="ARBA00023136"/>
    </source>
</evidence>
<keyword evidence="2" id="KW-1003">Cell membrane</keyword>
<sequence length="315" mass="32630">MSDCPAHALARPAADRARRWLRLLAAPLLLGLVLAAVEPAAALAALRGAGPGWLLAALLLVQAQIVVSALRWRFTAARLGQRMARRRAVSEYYLATLLNQTTPGGVGGDAARAWRTRATAGRLNTAVRAVVLERLGGQVAFFAVAATGLAAWPLLGRGSAPRDAAVLLAAGAGVLLLGALLTALVARRGPPAARRALHGLWPDLRRAWFVRSAWLVQGILSTAVVATYIGVFALCARALGDPLPPAALATAVPLVLLAMLLPVSVGGWGVREATAAALWPLFGLPAAHGVAASVLYGLVNLAGALPGLLRVLRRP</sequence>
<evidence type="ECO:0000313" key="8">
    <source>
        <dbReference type="Proteomes" id="UP001595892"/>
    </source>
</evidence>
<dbReference type="InterPro" id="IPR022791">
    <property type="entry name" value="L-PG_synthase/AglD"/>
</dbReference>
<dbReference type="PANTHER" id="PTHR40277:SF1">
    <property type="entry name" value="BLL5419 PROTEIN"/>
    <property type="match status" value="1"/>
</dbReference>
<feature type="transmembrane region" description="Helical" evidence="6">
    <location>
        <begin position="164"/>
        <end position="186"/>
    </location>
</feature>
<evidence type="ECO:0000256" key="4">
    <source>
        <dbReference type="ARBA" id="ARBA00022989"/>
    </source>
</evidence>
<comment type="caution">
    <text evidence="7">The sequence shown here is derived from an EMBL/GenBank/DDBJ whole genome shotgun (WGS) entry which is preliminary data.</text>
</comment>
<evidence type="ECO:0000256" key="6">
    <source>
        <dbReference type="SAM" id="Phobius"/>
    </source>
</evidence>
<keyword evidence="8" id="KW-1185">Reference proteome</keyword>
<accession>A0ABV9NJT8</accession>
<dbReference type="Proteomes" id="UP001595892">
    <property type="component" value="Unassembled WGS sequence"/>
</dbReference>
<dbReference type="RefSeq" id="WP_377004611.1">
    <property type="nucleotide sequence ID" value="NZ_JBHSGG010000029.1"/>
</dbReference>
<keyword evidence="4 6" id="KW-1133">Transmembrane helix</keyword>
<gene>
    <name evidence="7" type="ORF">ACFO3Q_10420</name>
</gene>
<name>A0ABV9NJT8_9GAMM</name>
<evidence type="ECO:0000256" key="3">
    <source>
        <dbReference type="ARBA" id="ARBA00022692"/>
    </source>
</evidence>
<evidence type="ECO:0000313" key="7">
    <source>
        <dbReference type="EMBL" id="MFC4728582.1"/>
    </source>
</evidence>
<organism evidence="7 8">
    <name type="scientific">Coralloluteibacterium thermophilum</name>
    <dbReference type="NCBI Taxonomy" id="2707049"/>
    <lineage>
        <taxon>Bacteria</taxon>
        <taxon>Pseudomonadati</taxon>
        <taxon>Pseudomonadota</taxon>
        <taxon>Gammaproteobacteria</taxon>
        <taxon>Lysobacterales</taxon>
        <taxon>Lysobacteraceae</taxon>
        <taxon>Coralloluteibacterium</taxon>
    </lineage>
</organism>
<proteinExistence type="predicted"/>
<protein>
    <submittedName>
        <fullName evidence="7">YbhN family protein</fullName>
    </submittedName>
</protein>
<feature type="transmembrane region" description="Helical" evidence="6">
    <location>
        <begin position="277"/>
        <end position="299"/>
    </location>
</feature>
<reference evidence="8" key="1">
    <citation type="journal article" date="2019" name="Int. J. Syst. Evol. Microbiol.">
        <title>The Global Catalogue of Microorganisms (GCM) 10K type strain sequencing project: providing services to taxonomists for standard genome sequencing and annotation.</title>
        <authorList>
            <consortium name="The Broad Institute Genomics Platform"/>
            <consortium name="The Broad Institute Genome Sequencing Center for Infectious Disease"/>
            <person name="Wu L."/>
            <person name="Ma J."/>
        </authorList>
    </citation>
    <scope>NUCLEOTIDE SEQUENCE [LARGE SCALE GENOMIC DNA]</scope>
    <source>
        <strain evidence="8">CGMCC 1.13574</strain>
    </source>
</reference>
<dbReference type="PANTHER" id="PTHR40277">
    <property type="entry name" value="BLL5419 PROTEIN"/>
    <property type="match status" value="1"/>
</dbReference>
<feature type="transmembrane region" description="Helical" evidence="6">
    <location>
        <begin position="131"/>
        <end position="152"/>
    </location>
</feature>
<evidence type="ECO:0000256" key="1">
    <source>
        <dbReference type="ARBA" id="ARBA00004651"/>
    </source>
</evidence>
<feature type="transmembrane region" description="Helical" evidence="6">
    <location>
        <begin position="52"/>
        <end position="72"/>
    </location>
</feature>
<feature type="transmembrane region" description="Helical" evidence="6">
    <location>
        <begin position="214"/>
        <end position="240"/>
    </location>
</feature>